<dbReference type="CDD" id="cd02576">
    <property type="entry name" value="PseudoU_synth_ScPUS7"/>
    <property type="match status" value="1"/>
</dbReference>
<dbReference type="PROSITE" id="PS01268">
    <property type="entry name" value="UPF0024"/>
    <property type="match status" value="1"/>
</dbReference>
<keyword evidence="3" id="KW-0413">Isomerase</keyword>
<evidence type="ECO:0008006" key="9">
    <source>
        <dbReference type="Google" id="ProtNLM"/>
    </source>
</evidence>
<name>A0ABN8SCH0_9CNID</name>
<evidence type="ECO:0000256" key="4">
    <source>
        <dbReference type="ARBA" id="ARBA00036943"/>
    </source>
</evidence>
<comment type="similarity">
    <text evidence="1">Belongs to the pseudouridine synthase TruD family.</text>
</comment>
<keyword evidence="2" id="KW-0819">tRNA processing</keyword>
<feature type="domain" description="TRUD" evidence="5">
    <location>
        <begin position="359"/>
        <end position="597"/>
    </location>
</feature>
<sequence>MADDQGVNFEPESKRPRICVESTSTVNQSVNEELKTKQAQCESREKLNPEKSAWLTCPVQHVSEHVQNDKLNKTEEIFDGDEKKPSQVSAKTKPGSLKYVSVSEKDVGILEFVGGLPGFHGVLKQRYADFIVSERDLKGNLVRLTDVSVPQNEKSKEFDLDILSEEDKDKIKKVADDEEKKMSVTLSPDDDKDHRRLVHRAIRENFSALDSDTVDVGSQKAVRVFHKQDSTGNRRGTRWPSELENYCWFVLYKENKDTMDAINLLSKLLKLKSGMFGYAGTKDRRAITTQWVSVYRVRAEQLQNLNSTLRNLCVGNFRYCKEPLKLGSLSGNQFIVTLRNVAGDHSTIEESLESLKVNGFINYFGLQRFGTTSVPTHKIGLALLLSKWSEAIDLLLNPRDGEPDDLRTARQHWKDTKNAKETLKKIPRGKCIETDLLQGLVRHGPSGLVNALQSISRNTRLMYVHAYQSYVWNSMASKRIKDYGLQPVKGDLVVTSKKSTECTVNSDTLQVEDVVDFISEPSRTAVTVVTEEHLTSGQYTIHDVVLPLPGYDVVYPDNHMKDHYKKIMADDGLDINNMRHKVKDYSLSGAYRKLIVKPSLMSWRWLRYNDVKQPLALTDMDRLNGTQEPQTVADGKYWALQMQFTLPTSTYATMALREVLRCDTSSGYQASLNQE</sequence>
<dbReference type="Proteomes" id="UP001159405">
    <property type="component" value="Unassembled WGS sequence"/>
</dbReference>
<evidence type="ECO:0000313" key="7">
    <source>
        <dbReference type="EMBL" id="CAH3187504.1"/>
    </source>
</evidence>
<evidence type="ECO:0000259" key="5">
    <source>
        <dbReference type="PROSITE" id="PS50984"/>
    </source>
</evidence>
<dbReference type="PROSITE" id="PS51061">
    <property type="entry name" value="R3H"/>
    <property type="match status" value="1"/>
</dbReference>
<dbReference type="InterPro" id="IPR001374">
    <property type="entry name" value="R3H_dom"/>
</dbReference>
<dbReference type="InterPro" id="IPR020119">
    <property type="entry name" value="PsdUridine_synth_TruD_CS"/>
</dbReference>
<gene>
    <name evidence="7" type="ORF">PLOB_00037559</name>
</gene>
<dbReference type="EMBL" id="CALNXK010000547">
    <property type="protein sequence ID" value="CAH3187504.1"/>
    <property type="molecule type" value="Genomic_DNA"/>
</dbReference>
<dbReference type="InterPro" id="IPR001656">
    <property type="entry name" value="PsdUridine_synth_TruD"/>
</dbReference>
<protein>
    <recommendedName>
        <fullName evidence="9">Pseudouridylate synthase 7 homolog</fullName>
    </recommendedName>
</protein>
<keyword evidence="8" id="KW-1185">Reference proteome</keyword>
<accession>A0ABN8SCH0</accession>
<dbReference type="PANTHER" id="PTHR13326:SF31">
    <property type="entry name" value="PSEUDOURIDYLATE SYNTHASE 7 HOMOLOG"/>
    <property type="match status" value="1"/>
</dbReference>
<feature type="domain" description="R3H" evidence="6">
    <location>
        <begin position="161"/>
        <end position="228"/>
    </location>
</feature>
<dbReference type="PROSITE" id="PS50984">
    <property type="entry name" value="TRUD"/>
    <property type="match status" value="1"/>
</dbReference>
<reference evidence="7 8" key="1">
    <citation type="submission" date="2022-05" db="EMBL/GenBank/DDBJ databases">
        <authorList>
            <consortium name="Genoscope - CEA"/>
            <person name="William W."/>
        </authorList>
    </citation>
    <scope>NUCLEOTIDE SEQUENCE [LARGE SCALE GENOMIC DNA]</scope>
</reference>
<dbReference type="SUPFAM" id="SSF55120">
    <property type="entry name" value="Pseudouridine synthase"/>
    <property type="match status" value="1"/>
</dbReference>
<dbReference type="CDD" id="cd02325">
    <property type="entry name" value="R3H"/>
    <property type="match status" value="1"/>
</dbReference>
<evidence type="ECO:0000256" key="1">
    <source>
        <dbReference type="ARBA" id="ARBA00007953"/>
    </source>
</evidence>
<dbReference type="NCBIfam" id="TIGR00094">
    <property type="entry name" value="tRNA_TruD_broad"/>
    <property type="match status" value="1"/>
</dbReference>
<dbReference type="HAMAP" id="MF_01082">
    <property type="entry name" value="TruD"/>
    <property type="match status" value="1"/>
</dbReference>
<organism evidence="7 8">
    <name type="scientific">Porites lobata</name>
    <dbReference type="NCBI Taxonomy" id="104759"/>
    <lineage>
        <taxon>Eukaryota</taxon>
        <taxon>Metazoa</taxon>
        <taxon>Cnidaria</taxon>
        <taxon>Anthozoa</taxon>
        <taxon>Hexacorallia</taxon>
        <taxon>Scleractinia</taxon>
        <taxon>Fungiina</taxon>
        <taxon>Poritidae</taxon>
        <taxon>Porites</taxon>
    </lineage>
</organism>
<dbReference type="InterPro" id="IPR042214">
    <property type="entry name" value="TruD_catalytic"/>
</dbReference>
<comment type="catalytic activity">
    <reaction evidence="4">
        <text>a uridine in tRNA = a pseudouridine in tRNA</text>
        <dbReference type="Rhea" id="RHEA:54572"/>
        <dbReference type="Rhea" id="RHEA-COMP:13339"/>
        <dbReference type="Rhea" id="RHEA-COMP:13934"/>
        <dbReference type="ChEBI" id="CHEBI:65314"/>
        <dbReference type="ChEBI" id="CHEBI:65315"/>
    </reaction>
</comment>
<proteinExistence type="inferred from homology"/>
<evidence type="ECO:0000259" key="6">
    <source>
        <dbReference type="PROSITE" id="PS51061"/>
    </source>
</evidence>
<dbReference type="InterPro" id="IPR020103">
    <property type="entry name" value="PsdUridine_synth_cat_dom_sf"/>
</dbReference>
<dbReference type="Pfam" id="PF01142">
    <property type="entry name" value="TruD"/>
    <property type="match status" value="1"/>
</dbReference>
<evidence type="ECO:0000313" key="8">
    <source>
        <dbReference type="Proteomes" id="UP001159405"/>
    </source>
</evidence>
<evidence type="ECO:0000256" key="2">
    <source>
        <dbReference type="ARBA" id="ARBA00022694"/>
    </source>
</evidence>
<dbReference type="PIRSF" id="PIRSF037016">
    <property type="entry name" value="Pseudouridin_synth_euk_prd"/>
    <property type="match status" value="1"/>
</dbReference>
<dbReference type="PANTHER" id="PTHR13326">
    <property type="entry name" value="TRNA PSEUDOURIDINE SYNTHASE D"/>
    <property type="match status" value="1"/>
</dbReference>
<evidence type="ECO:0000256" key="3">
    <source>
        <dbReference type="ARBA" id="ARBA00023235"/>
    </source>
</evidence>
<comment type="caution">
    <text evidence="7">The sequence shown here is derived from an EMBL/GenBank/DDBJ whole genome shotgun (WGS) entry which is preliminary data.</text>
</comment>
<dbReference type="InterPro" id="IPR011760">
    <property type="entry name" value="PsdUridine_synth_TruD_insert"/>
</dbReference>
<dbReference type="Gene3D" id="3.30.2350.20">
    <property type="entry name" value="TruD, catalytic domain"/>
    <property type="match status" value="2"/>
</dbReference>